<gene>
    <name evidence="3" type="ORF">BN14_12036</name>
</gene>
<accession>M5CEJ9</accession>
<feature type="compositionally biased region" description="Basic residues" evidence="2">
    <location>
        <begin position="320"/>
        <end position="329"/>
    </location>
</feature>
<dbReference type="HOGENOM" id="CLU_845148_0_0_1"/>
<feature type="region of interest" description="Disordered" evidence="2">
    <location>
        <begin position="293"/>
        <end position="329"/>
    </location>
</feature>
<evidence type="ECO:0000313" key="4">
    <source>
        <dbReference type="Proteomes" id="UP000012065"/>
    </source>
</evidence>
<proteinExistence type="predicted"/>
<feature type="compositionally biased region" description="Basic and acidic residues" evidence="2">
    <location>
        <begin position="97"/>
        <end position="113"/>
    </location>
</feature>
<organism evidence="3 4">
    <name type="scientific">Thanatephorus cucumeris (strain AG1-IB / isolate 7/3/14)</name>
    <name type="common">Lettuce bottom rot fungus</name>
    <name type="synonym">Rhizoctonia solani</name>
    <dbReference type="NCBI Taxonomy" id="1108050"/>
    <lineage>
        <taxon>Eukaryota</taxon>
        <taxon>Fungi</taxon>
        <taxon>Dikarya</taxon>
        <taxon>Basidiomycota</taxon>
        <taxon>Agaricomycotina</taxon>
        <taxon>Agaricomycetes</taxon>
        <taxon>Cantharellales</taxon>
        <taxon>Ceratobasidiaceae</taxon>
        <taxon>Rhizoctonia</taxon>
        <taxon>Rhizoctonia solani AG-1</taxon>
    </lineage>
</organism>
<feature type="compositionally biased region" description="Polar residues" evidence="2">
    <location>
        <begin position="66"/>
        <end position="76"/>
    </location>
</feature>
<protein>
    <submittedName>
        <fullName evidence="3">Uncharacterized protein</fullName>
    </submittedName>
</protein>
<feature type="region of interest" description="Disordered" evidence="2">
    <location>
        <begin position="66"/>
        <end position="124"/>
    </location>
</feature>
<sequence length="329" mass="37622">MANGTRVPSMGTAQAEIEYQGYKWPITFEVLDSRGAFELLIGKDWLSANGQTIYIENSNPDYIPISTASTLVPPTSTEEHKPNIKREADDETQTVEPKPESTEEEANENKYQDGEQEGQQRRVSKRLLERKMRLERRERNPFWVSEQGVMMIERMTGMGMTCDSNDEDDKTLEESWGNAKQEVEEQRQREIMQIERASTTETTNQLKEALRRAKRAKARIRGPADVMALVLESSRPEHEPIPQPPPLESERTTDPFNAERVAEILGKVKLGEALSGEQRHCVKEVLQLKLDVPPEASFPKKVGQKKLTEPQRKALESHKTKSRRYHQLA</sequence>
<evidence type="ECO:0000256" key="2">
    <source>
        <dbReference type="SAM" id="MobiDB-lite"/>
    </source>
</evidence>
<reference evidence="3 4" key="1">
    <citation type="journal article" date="2013" name="J. Biotechnol.">
        <title>Establishment and interpretation of the genome sequence of the phytopathogenic fungus Rhizoctonia solani AG1-IB isolate 7/3/14.</title>
        <authorList>
            <person name="Wibberg D.W."/>
            <person name="Jelonek L.J."/>
            <person name="Rupp O.R."/>
            <person name="Hennig M.H."/>
            <person name="Eikmeyer F.E."/>
            <person name="Goesmann A.G."/>
            <person name="Hartmann A.H."/>
            <person name="Borriss R.B."/>
            <person name="Grosch R.G."/>
            <person name="Puehler A.P."/>
            <person name="Schlueter A.S."/>
        </authorList>
    </citation>
    <scope>NUCLEOTIDE SEQUENCE [LARGE SCALE GENOMIC DNA]</scope>
    <source>
        <strain evidence="4">AG1-IB / isolate 7/3/14</strain>
    </source>
</reference>
<comment type="caution">
    <text evidence="3">The sequence shown here is derived from an EMBL/GenBank/DDBJ whole genome shotgun (WGS) entry which is preliminary data.</text>
</comment>
<feature type="region of interest" description="Disordered" evidence="2">
    <location>
        <begin position="233"/>
        <end position="252"/>
    </location>
</feature>
<dbReference type="Proteomes" id="UP000012065">
    <property type="component" value="Unassembled WGS sequence"/>
</dbReference>
<dbReference type="EMBL" id="CAOJ01017766">
    <property type="protein sequence ID" value="CCO37876.1"/>
    <property type="molecule type" value="Genomic_DNA"/>
</dbReference>
<feature type="compositionally biased region" description="Basic and acidic residues" evidence="2">
    <location>
        <begin position="77"/>
        <end position="88"/>
    </location>
</feature>
<feature type="coiled-coil region" evidence="1">
    <location>
        <begin position="180"/>
        <end position="219"/>
    </location>
</feature>
<evidence type="ECO:0000313" key="3">
    <source>
        <dbReference type="EMBL" id="CCO37876.1"/>
    </source>
</evidence>
<evidence type="ECO:0000256" key="1">
    <source>
        <dbReference type="SAM" id="Coils"/>
    </source>
</evidence>
<keyword evidence="1" id="KW-0175">Coiled coil</keyword>
<dbReference type="AlphaFoldDB" id="M5CEJ9"/>
<name>M5CEJ9_THACB</name>
<feature type="compositionally biased region" description="Basic and acidic residues" evidence="2">
    <location>
        <begin position="306"/>
        <end position="319"/>
    </location>
</feature>